<dbReference type="InterPro" id="IPR036249">
    <property type="entry name" value="Thioredoxin-like_sf"/>
</dbReference>
<accession>A0ABS7YA25</accession>
<dbReference type="SUPFAM" id="SSF52833">
    <property type="entry name" value="Thioredoxin-like"/>
    <property type="match status" value="1"/>
</dbReference>
<proteinExistence type="predicted"/>
<comment type="caution">
    <text evidence="3">The sequence shown here is derived from an EMBL/GenBank/DDBJ whole genome shotgun (WGS) entry which is preliminary data.</text>
</comment>
<protein>
    <submittedName>
        <fullName evidence="3">Redoxin domain-containing protein</fullName>
    </submittedName>
</protein>
<dbReference type="RefSeq" id="WP_225237615.1">
    <property type="nucleotide sequence ID" value="NZ_JAHYBX010000001.1"/>
</dbReference>
<dbReference type="Gene3D" id="3.40.30.10">
    <property type="entry name" value="Glutaredoxin"/>
    <property type="match status" value="1"/>
</dbReference>
<dbReference type="PANTHER" id="PTHR43640:SF1">
    <property type="entry name" value="THIOREDOXIN-DEPENDENT PEROXIREDOXIN"/>
    <property type="match status" value="1"/>
</dbReference>
<keyword evidence="1" id="KW-0732">Signal</keyword>
<feature type="signal peptide" evidence="1">
    <location>
        <begin position="1"/>
        <end position="22"/>
    </location>
</feature>
<name>A0ABS7YA25_9BURK</name>
<sequence>MKGTIALSLFATGLLLHGSALAEAVVGQPAPAFKGVDTAGKPVSLDQYKGKYVVLEWVNPDCPFVKKHYDSGNMPGVQKYAADKGMVWLSVSTSADGDRASKSAAISEWVKSKKALPAATIMDTGGAIGKAYGARTTPHMYLIDPSGKLVYAGAIDSKPTANPADIKGATNYMVQAIDESLAGKPLSQAITKPYGCSVKYG</sequence>
<feature type="chain" id="PRO_5046112051" evidence="1">
    <location>
        <begin position="23"/>
        <end position="201"/>
    </location>
</feature>
<reference evidence="3 4" key="1">
    <citation type="submission" date="2021-07" db="EMBL/GenBank/DDBJ databases">
        <title>Characterization of Violacein-producing bacteria and related species.</title>
        <authorList>
            <person name="Wilson H.S."/>
            <person name="De Leon M.E."/>
        </authorList>
    </citation>
    <scope>NUCLEOTIDE SEQUENCE [LARGE SCALE GENOMIC DNA]</scope>
    <source>
        <strain evidence="3 4">HSC-2F05</strain>
    </source>
</reference>
<dbReference type="InterPro" id="IPR013766">
    <property type="entry name" value="Thioredoxin_domain"/>
</dbReference>
<evidence type="ECO:0000313" key="4">
    <source>
        <dbReference type="Proteomes" id="UP001198602"/>
    </source>
</evidence>
<evidence type="ECO:0000313" key="3">
    <source>
        <dbReference type="EMBL" id="MCA1855245.1"/>
    </source>
</evidence>
<dbReference type="EMBL" id="JAHYBX010000001">
    <property type="protein sequence ID" value="MCA1855245.1"/>
    <property type="molecule type" value="Genomic_DNA"/>
</dbReference>
<dbReference type="InterPro" id="IPR000866">
    <property type="entry name" value="AhpC/TSA"/>
</dbReference>
<feature type="domain" description="Thioredoxin" evidence="2">
    <location>
        <begin position="24"/>
        <end position="182"/>
    </location>
</feature>
<keyword evidence="4" id="KW-1185">Reference proteome</keyword>
<evidence type="ECO:0000259" key="2">
    <source>
        <dbReference type="PROSITE" id="PS51352"/>
    </source>
</evidence>
<dbReference type="PANTHER" id="PTHR43640">
    <property type="entry name" value="OS07G0260300 PROTEIN"/>
    <property type="match status" value="1"/>
</dbReference>
<dbReference type="Pfam" id="PF00578">
    <property type="entry name" value="AhpC-TSA"/>
    <property type="match status" value="1"/>
</dbReference>
<organism evidence="3 4">
    <name type="scientific">Massilia hydrophila</name>
    <dbReference type="NCBI Taxonomy" id="3044279"/>
    <lineage>
        <taxon>Bacteria</taxon>
        <taxon>Pseudomonadati</taxon>
        <taxon>Pseudomonadota</taxon>
        <taxon>Betaproteobacteria</taxon>
        <taxon>Burkholderiales</taxon>
        <taxon>Oxalobacteraceae</taxon>
        <taxon>Telluria group</taxon>
        <taxon>Massilia</taxon>
    </lineage>
</organism>
<evidence type="ECO:0000256" key="1">
    <source>
        <dbReference type="SAM" id="SignalP"/>
    </source>
</evidence>
<dbReference type="Proteomes" id="UP001198602">
    <property type="component" value="Unassembled WGS sequence"/>
</dbReference>
<gene>
    <name evidence="3" type="ORF">LE190_04810</name>
</gene>
<dbReference type="InterPro" id="IPR047262">
    <property type="entry name" value="PRX-like1"/>
</dbReference>
<dbReference type="PROSITE" id="PS51352">
    <property type="entry name" value="THIOREDOXIN_2"/>
    <property type="match status" value="1"/>
</dbReference>